<dbReference type="Proteomes" id="UP000543556">
    <property type="component" value="Unassembled WGS sequence"/>
</dbReference>
<sequence length="84" mass="9592">MTTDHGLAAGPLEPAKWMSPRDICNELHIPRQTYYQWRAKRLGPPAYKFGKLIRINREDFNSWMASHAEVTRAADHGSQIANEA</sequence>
<evidence type="ECO:0000259" key="1">
    <source>
        <dbReference type="Pfam" id="PF12728"/>
    </source>
</evidence>
<dbReference type="EMBL" id="JAAMFM010000011">
    <property type="protein sequence ID" value="NVM95153.1"/>
    <property type="molecule type" value="Genomic_DNA"/>
</dbReference>
<dbReference type="InterPro" id="IPR010093">
    <property type="entry name" value="SinI_DNA-bd"/>
</dbReference>
<evidence type="ECO:0000313" key="3">
    <source>
        <dbReference type="Proteomes" id="UP000543556"/>
    </source>
</evidence>
<dbReference type="Pfam" id="PF12728">
    <property type="entry name" value="HTH_17"/>
    <property type="match status" value="1"/>
</dbReference>
<dbReference type="GO" id="GO:0003677">
    <property type="term" value="F:DNA binding"/>
    <property type="evidence" value="ECO:0007669"/>
    <property type="project" value="InterPro"/>
</dbReference>
<feature type="domain" description="Helix-turn-helix" evidence="1">
    <location>
        <begin position="17"/>
        <end position="67"/>
    </location>
</feature>
<keyword evidence="3" id="KW-1185">Reference proteome</keyword>
<dbReference type="AlphaFoldDB" id="A0A7Y7LZW5"/>
<proteinExistence type="predicted"/>
<organism evidence="2 3">
    <name type="scientific">Arthrobacter wenxiniae</name>
    <dbReference type="NCBI Taxonomy" id="2713570"/>
    <lineage>
        <taxon>Bacteria</taxon>
        <taxon>Bacillati</taxon>
        <taxon>Actinomycetota</taxon>
        <taxon>Actinomycetes</taxon>
        <taxon>Micrococcales</taxon>
        <taxon>Micrococcaceae</taxon>
        <taxon>Arthrobacter</taxon>
    </lineage>
</organism>
<evidence type="ECO:0000313" key="2">
    <source>
        <dbReference type="EMBL" id="NVM95153.1"/>
    </source>
</evidence>
<dbReference type="InterPro" id="IPR041657">
    <property type="entry name" value="HTH_17"/>
</dbReference>
<protein>
    <submittedName>
        <fullName evidence="2">Helix-turn-helix domain-containing protein</fullName>
    </submittedName>
</protein>
<name>A0A7Y7LZW5_9MICC</name>
<comment type="caution">
    <text evidence="2">The sequence shown here is derived from an EMBL/GenBank/DDBJ whole genome shotgun (WGS) entry which is preliminary data.</text>
</comment>
<accession>A0A7Y7LZW5</accession>
<gene>
    <name evidence="2" type="ORF">G6034_09555</name>
</gene>
<dbReference type="NCBIfam" id="TIGR01764">
    <property type="entry name" value="excise"/>
    <property type="match status" value="1"/>
</dbReference>
<reference evidence="2 3" key="1">
    <citation type="submission" date="2020-02" db="EMBL/GenBank/DDBJ databases">
        <title>Genome sequence of strain AETb3-4.</title>
        <authorList>
            <person name="Gao J."/>
            <person name="Zhang X."/>
        </authorList>
    </citation>
    <scope>NUCLEOTIDE SEQUENCE [LARGE SCALE GENOMIC DNA]</scope>
    <source>
        <strain evidence="2 3">AETb3-4</strain>
    </source>
</reference>